<dbReference type="SUPFAM" id="SSF54980">
    <property type="entry name" value="EF-G C-terminal domain-like"/>
    <property type="match status" value="2"/>
</dbReference>
<dbReference type="Gene3D" id="3.30.70.240">
    <property type="match status" value="1"/>
</dbReference>
<keyword evidence="3" id="KW-0690">Ribosome biogenesis</keyword>
<dbReference type="Pfam" id="PF14492">
    <property type="entry name" value="EFG_III"/>
    <property type="match status" value="1"/>
</dbReference>
<dbReference type="SUPFAM" id="SSF52540">
    <property type="entry name" value="P-loop containing nucleoside triphosphate hydrolases"/>
    <property type="match status" value="1"/>
</dbReference>
<feature type="domain" description="Tr-type G" evidence="11">
    <location>
        <begin position="16"/>
        <end position="319"/>
    </location>
</feature>
<dbReference type="OMA" id="FARCDIQ"/>
<dbReference type="CDD" id="cd01885">
    <property type="entry name" value="EF2"/>
    <property type="match status" value="1"/>
</dbReference>
<dbReference type="GO" id="GO:0005525">
    <property type="term" value="F:GTP binding"/>
    <property type="evidence" value="ECO:0007669"/>
    <property type="project" value="UniProtKB-KW"/>
</dbReference>
<dbReference type="Gene3D" id="3.30.230.10">
    <property type="match status" value="1"/>
</dbReference>
<dbReference type="CDD" id="cd01681">
    <property type="entry name" value="aeEF2_snRNP_like_IV"/>
    <property type="match status" value="1"/>
</dbReference>
<dbReference type="GO" id="GO:0005829">
    <property type="term" value="C:cytosol"/>
    <property type="evidence" value="ECO:0007669"/>
    <property type="project" value="TreeGrafter"/>
</dbReference>
<dbReference type="PANTHER" id="PTHR42908:SF3">
    <property type="entry name" value="ELONGATION FACTOR-LIKE GTPASE 1"/>
    <property type="match status" value="1"/>
</dbReference>
<dbReference type="Proteomes" id="UP000039324">
    <property type="component" value="Unassembled WGS sequence"/>
</dbReference>
<evidence type="ECO:0000313" key="14">
    <source>
        <dbReference type="Proteomes" id="UP000039324"/>
    </source>
</evidence>
<evidence type="ECO:0000256" key="8">
    <source>
        <dbReference type="ARBA" id="ARBA00068031"/>
    </source>
</evidence>
<evidence type="ECO:0000256" key="4">
    <source>
        <dbReference type="ARBA" id="ARBA00022741"/>
    </source>
</evidence>
<dbReference type="InterPro" id="IPR041095">
    <property type="entry name" value="EFG_II"/>
</dbReference>
<dbReference type="AlphaFoldDB" id="A0A0G4IM13"/>
<dbReference type="CDD" id="cd04096">
    <property type="entry name" value="eEF2_snRNP_like_C"/>
    <property type="match status" value="1"/>
</dbReference>
<keyword evidence="5" id="KW-0378">Hydrolase</keyword>
<dbReference type="InterPro" id="IPR000640">
    <property type="entry name" value="EFG_V-like"/>
</dbReference>
<keyword evidence="6" id="KW-0342">GTP-binding</keyword>
<evidence type="ECO:0000256" key="1">
    <source>
        <dbReference type="ARBA" id="ARBA00004496"/>
    </source>
</evidence>
<dbReference type="FunFam" id="3.30.70.240:FF:000006">
    <property type="entry name" value="Elongation factor like GTPase 1"/>
    <property type="match status" value="1"/>
</dbReference>
<evidence type="ECO:0000256" key="5">
    <source>
        <dbReference type="ARBA" id="ARBA00022801"/>
    </source>
</evidence>
<name>A0A0G4IM13_PLABS</name>
<evidence type="ECO:0000256" key="3">
    <source>
        <dbReference type="ARBA" id="ARBA00022517"/>
    </source>
</evidence>
<dbReference type="GO" id="GO:0003924">
    <property type="term" value="F:GTPase activity"/>
    <property type="evidence" value="ECO:0007669"/>
    <property type="project" value="InterPro"/>
</dbReference>
<evidence type="ECO:0000313" key="12">
    <source>
        <dbReference type="EMBL" id="CEO96132.1"/>
    </source>
</evidence>
<dbReference type="Pfam" id="PF00009">
    <property type="entry name" value="GTP_EFTU"/>
    <property type="match status" value="1"/>
</dbReference>
<comment type="subcellular location">
    <subcellularLocation>
        <location evidence="1">Cytoplasm</location>
    </subcellularLocation>
</comment>
<dbReference type="Pfam" id="PF00679">
    <property type="entry name" value="EFG_C"/>
    <property type="match status" value="1"/>
</dbReference>
<geneLocation type="mitochondrion" evidence="13"/>
<dbReference type="InterPro" id="IPR000795">
    <property type="entry name" value="T_Tr_GTP-bd_dom"/>
</dbReference>
<gene>
    <name evidence="12" type="ORF">PBRA_004822</name>
    <name evidence="13" type="ORF">PLBR_LOCUS538</name>
</gene>
<dbReference type="PRINTS" id="PR00315">
    <property type="entry name" value="ELONGATNFCT"/>
</dbReference>
<accession>A0A0G4IM13</accession>
<evidence type="ECO:0000256" key="6">
    <source>
        <dbReference type="ARBA" id="ARBA00023134"/>
    </source>
</evidence>
<keyword evidence="4" id="KW-0547">Nucleotide-binding</keyword>
<dbReference type="GO" id="GO:0043022">
    <property type="term" value="F:ribosome binding"/>
    <property type="evidence" value="ECO:0007669"/>
    <property type="project" value="TreeGrafter"/>
</dbReference>
<evidence type="ECO:0000259" key="11">
    <source>
        <dbReference type="PROSITE" id="PS51722"/>
    </source>
</evidence>
<dbReference type="Gene3D" id="3.90.1430.10">
    <property type="entry name" value="Yeast translation eEF2 (G' domain)"/>
    <property type="match status" value="1"/>
</dbReference>
<dbReference type="Gene3D" id="3.40.50.300">
    <property type="entry name" value="P-loop containing nucleotide triphosphate hydrolases"/>
    <property type="match status" value="1"/>
</dbReference>
<dbReference type="PANTHER" id="PTHR42908">
    <property type="entry name" value="TRANSLATION ELONGATION FACTOR-RELATED"/>
    <property type="match status" value="1"/>
</dbReference>
<dbReference type="Proteomes" id="UP000290189">
    <property type="component" value="Unassembled WGS sequence"/>
</dbReference>
<dbReference type="GO" id="GO:1990904">
    <property type="term" value="C:ribonucleoprotein complex"/>
    <property type="evidence" value="ECO:0007669"/>
    <property type="project" value="TreeGrafter"/>
</dbReference>
<keyword evidence="2" id="KW-0963">Cytoplasm</keyword>
<dbReference type="InterPro" id="IPR027417">
    <property type="entry name" value="P-loop_NTPase"/>
</dbReference>
<dbReference type="InterPro" id="IPR005225">
    <property type="entry name" value="Small_GTP-bd"/>
</dbReference>
<dbReference type="SUPFAM" id="SSF50447">
    <property type="entry name" value="Translation proteins"/>
    <property type="match status" value="1"/>
</dbReference>
<keyword evidence="14" id="KW-1185">Reference proteome</keyword>
<dbReference type="InterPro" id="IPR014721">
    <property type="entry name" value="Ribsml_uS5_D2-typ_fold_subgr"/>
</dbReference>
<dbReference type="EMBL" id="CDSF01000046">
    <property type="protein sequence ID" value="CEO96132.1"/>
    <property type="molecule type" value="Genomic_DNA"/>
</dbReference>
<protein>
    <recommendedName>
        <fullName evidence="8">Ribosome assembly protein 1</fullName>
    </recommendedName>
    <alternativeName>
        <fullName evidence="9">Elongation factor-like 1</fullName>
    </alternativeName>
</protein>
<feature type="region of interest" description="Disordered" evidence="10">
    <location>
        <begin position="418"/>
        <end position="443"/>
    </location>
</feature>
<dbReference type="EMBL" id="OVEO01000001">
    <property type="protein sequence ID" value="SPQ93323.1"/>
    <property type="molecule type" value="Genomic_DNA"/>
</dbReference>
<sequence length="934" mass="102089">MASAATVINNLQKSPDRIRNVCILAHVDHGKTTLSDHLVSSNGIISTRIAGQVRYMDSRPDEQERCITMKSSSISLLYNHDAHDGSPRQPHLVNLIDSPGHIDFSSEVSTATRLCDGALVLVDVVEGIQIQTQSVLRQAWMEGVRPCLVLNKMDRLVVELKKTPLEAYHRCCQVIEHANALVSTFHTADLMKRADQTVLADDYDDQIVFSPSAGNVIFASAADCWALSITDAARFYARLLGMNASALAKALWGEFYYHSKTKTVTKKPTGAAVQPMFAQFVLSNIWQAYDCLMTSPVDNDKVKKLVSTLSVNVPPRDLLSTDARQRLQAVMRAWYPIAPCVLGLCVTSLPSPRDAARHRLSKVWLGAVAGPVLDAAAACSNGDDDPALVFVAKMVAVSPEQLTGRTEMVRRPYVRGGLEAGHPADGTEQVVDNTTTGDAVGEEPERRQRFVGLARVFSGVLRPDRDIYAFLPRYDGKADVETESAHDDGNRVLFRAGSLRLFTFMGTELDPIDAAYAGHVVGIAGLDDDVLSAATLCTEPRIAPFSLMTFASSPIVRVAIEPCRTADLQPLASSLRLLAHADPNVDIVFHQSGEMHLVASGELHLERCLRDLKDRFAVGIAFRVSPPVVSFRETCSTLGTGESGSIRVTVRPLPRALTALLNDNPFIVADLSRGRTSINTDGHTTFVEQCKAMLSEDDQWASDDFDRIVTFRGSNALLLSPSVDNLPNYLKMSLASGFQMAVQCGTLCDEPMMGVAVIIDEASLDDAQTGDAARTLMLSCRSAIHEAFSGASPRLMEAMYKVQLQCTAGQLGNLCNVLSRRRGRTVRDEMIEGTDLFEVEAFVPVAGSIGLSQELRSKTSGSATPQLLFSHWDVIDMDPDWVPTTPEEIEEFGRDAHVANFARKLVDGVRRRKGLHVKEHIVEHAEKQSTARHC</sequence>
<dbReference type="FunFam" id="3.30.70.870:FF:000002">
    <property type="entry name" value="Translation elongation factor 2"/>
    <property type="match status" value="1"/>
</dbReference>
<evidence type="ECO:0000313" key="13">
    <source>
        <dbReference type="EMBL" id="SPQ93323.1"/>
    </source>
</evidence>
<dbReference type="FunFam" id="3.40.50.300:FF:000746">
    <property type="entry name" value="Ribosome assembly protein 1"/>
    <property type="match status" value="1"/>
</dbReference>
<dbReference type="NCBIfam" id="TIGR00231">
    <property type="entry name" value="small_GTP"/>
    <property type="match status" value="1"/>
</dbReference>
<dbReference type="PROSITE" id="PS51722">
    <property type="entry name" value="G_TR_2"/>
    <property type="match status" value="1"/>
</dbReference>
<evidence type="ECO:0000256" key="2">
    <source>
        <dbReference type="ARBA" id="ARBA00022490"/>
    </source>
</evidence>
<dbReference type="InterPro" id="IPR035647">
    <property type="entry name" value="EFG_III/V"/>
</dbReference>
<evidence type="ECO:0000313" key="15">
    <source>
        <dbReference type="Proteomes" id="UP000290189"/>
    </source>
</evidence>
<comment type="catalytic activity">
    <reaction evidence="7">
        <text>GTP + H2O = GDP + phosphate + H(+)</text>
        <dbReference type="Rhea" id="RHEA:19669"/>
        <dbReference type="ChEBI" id="CHEBI:15377"/>
        <dbReference type="ChEBI" id="CHEBI:15378"/>
        <dbReference type="ChEBI" id="CHEBI:37565"/>
        <dbReference type="ChEBI" id="CHEBI:43474"/>
        <dbReference type="ChEBI" id="CHEBI:58189"/>
    </reaction>
</comment>
<reference evidence="13 15" key="2">
    <citation type="submission" date="2018-03" db="EMBL/GenBank/DDBJ databases">
        <authorList>
            <person name="Fogelqvist J."/>
        </authorList>
    </citation>
    <scope>NUCLEOTIDE SEQUENCE [LARGE SCALE GENOMIC DNA]</scope>
</reference>
<dbReference type="GO" id="GO:0042256">
    <property type="term" value="P:cytosolic ribosome assembly"/>
    <property type="evidence" value="ECO:0007669"/>
    <property type="project" value="TreeGrafter"/>
</dbReference>
<dbReference type="OrthoDB" id="364892at2759"/>
<dbReference type="STRING" id="37360.A0A0G4IM13"/>
<dbReference type="SUPFAM" id="SSF54211">
    <property type="entry name" value="Ribosomal protein S5 domain 2-like"/>
    <property type="match status" value="1"/>
</dbReference>
<dbReference type="Gene3D" id="2.40.30.10">
    <property type="entry name" value="Translation factors"/>
    <property type="match status" value="1"/>
</dbReference>
<evidence type="ECO:0000256" key="7">
    <source>
        <dbReference type="ARBA" id="ARBA00048548"/>
    </source>
</evidence>
<proteinExistence type="predicted"/>
<dbReference type="InterPro" id="IPR009000">
    <property type="entry name" value="Transl_B-barrel_sf"/>
</dbReference>
<dbReference type="Gene3D" id="3.30.70.870">
    <property type="entry name" value="Elongation Factor G (Translational Gtpase), domain 3"/>
    <property type="match status" value="1"/>
</dbReference>
<dbReference type="SMART" id="SM00838">
    <property type="entry name" value="EFG_C"/>
    <property type="match status" value="1"/>
</dbReference>
<reference evidence="12 14" key="1">
    <citation type="submission" date="2015-02" db="EMBL/GenBank/DDBJ databases">
        <authorList>
            <person name="Chooi Y.-H."/>
        </authorList>
    </citation>
    <scope>NUCLEOTIDE SEQUENCE [LARGE SCALE GENOMIC DNA]</scope>
    <source>
        <strain evidence="12">E3</strain>
    </source>
</reference>
<evidence type="ECO:0000256" key="10">
    <source>
        <dbReference type="SAM" id="MobiDB-lite"/>
    </source>
</evidence>
<organism evidence="12 14">
    <name type="scientific">Plasmodiophora brassicae</name>
    <name type="common">Clubroot disease agent</name>
    <dbReference type="NCBI Taxonomy" id="37360"/>
    <lineage>
        <taxon>Eukaryota</taxon>
        <taxon>Sar</taxon>
        <taxon>Rhizaria</taxon>
        <taxon>Endomyxa</taxon>
        <taxon>Phytomyxea</taxon>
        <taxon>Plasmodiophorida</taxon>
        <taxon>Plasmodiophoridae</taxon>
        <taxon>Plasmodiophora</taxon>
    </lineage>
</organism>
<keyword evidence="13" id="KW-0496">Mitochondrion</keyword>
<evidence type="ECO:0000256" key="9">
    <source>
        <dbReference type="ARBA" id="ARBA00081809"/>
    </source>
</evidence>
<dbReference type="InterPro" id="IPR020568">
    <property type="entry name" value="Ribosomal_Su5_D2-typ_SF"/>
</dbReference>